<dbReference type="Proteomes" id="UP001359886">
    <property type="component" value="Unassembled WGS sequence"/>
</dbReference>
<dbReference type="EMBL" id="JAZHOG010000003">
    <property type="protein sequence ID" value="MEJ8567280.1"/>
    <property type="molecule type" value="Genomic_DNA"/>
</dbReference>
<proteinExistence type="predicted"/>
<organism evidence="1 2">
    <name type="scientific">Elongatibacter sediminis</name>
    <dbReference type="NCBI Taxonomy" id="3119006"/>
    <lineage>
        <taxon>Bacteria</taxon>
        <taxon>Pseudomonadati</taxon>
        <taxon>Pseudomonadota</taxon>
        <taxon>Gammaproteobacteria</taxon>
        <taxon>Chromatiales</taxon>
        <taxon>Wenzhouxiangellaceae</taxon>
        <taxon>Elongatibacter</taxon>
    </lineage>
</organism>
<protein>
    <submittedName>
        <fullName evidence="1">Molybdenum carrier protein</fullName>
    </submittedName>
</protein>
<dbReference type="AlphaFoldDB" id="A0AAW9R7V9"/>
<dbReference type="RefSeq" id="WP_354694593.1">
    <property type="nucleotide sequence ID" value="NZ_JAZHOG010000003.1"/>
</dbReference>
<sequence>MTLRRIVSGGQTGVDRGALDAALAAGAGCGGWCPAGRKAEDGDIPARYPLAEMGGGYAARTERNVVDSDATWILAPGPLHGGTGLTARLCTRHGRPCLVSDANRLTPEAAAREAAAFVREHRIAVLNVAGPRASHWGEGCTWAQTAVRVLLDELESSV</sequence>
<accession>A0AAW9R7V9</accession>
<evidence type="ECO:0000313" key="1">
    <source>
        <dbReference type="EMBL" id="MEJ8567280.1"/>
    </source>
</evidence>
<comment type="caution">
    <text evidence="1">The sequence shown here is derived from an EMBL/GenBank/DDBJ whole genome shotgun (WGS) entry which is preliminary data.</text>
</comment>
<keyword evidence="2" id="KW-1185">Reference proteome</keyword>
<name>A0AAW9R7V9_9GAMM</name>
<dbReference type="InterPro" id="IPR024755">
    <property type="entry name" value="cpYpsA"/>
</dbReference>
<dbReference type="Pfam" id="PF12694">
    <property type="entry name" value="cpYpsA"/>
    <property type="match status" value="1"/>
</dbReference>
<reference evidence="1 2" key="1">
    <citation type="submission" date="2024-02" db="EMBL/GenBank/DDBJ databases">
        <title>A novel Wenzhouxiangellaceae bacterium, isolated from coastal sediments.</title>
        <authorList>
            <person name="Du Z.-J."/>
            <person name="Ye Y.-Q."/>
            <person name="Zhang X.-Y."/>
        </authorList>
    </citation>
    <scope>NUCLEOTIDE SEQUENCE [LARGE SCALE GENOMIC DNA]</scope>
    <source>
        <strain evidence="1 2">CH-27</strain>
    </source>
</reference>
<dbReference type="Gene3D" id="3.40.50.450">
    <property type="match status" value="1"/>
</dbReference>
<evidence type="ECO:0000313" key="2">
    <source>
        <dbReference type="Proteomes" id="UP001359886"/>
    </source>
</evidence>
<gene>
    <name evidence="1" type="ORF">V3330_06540</name>
</gene>